<keyword evidence="2 3" id="KW-0143">Chaperone</keyword>
<evidence type="ECO:0000256" key="1">
    <source>
        <dbReference type="ARBA" id="ARBA00022988"/>
    </source>
</evidence>
<gene>
    <name evidence="3" type="primary">ureF</name>
    <name evidence="4" type="ORF">ACFSR5_08865</name>
</gene>
<comment type="subcellular location">
    <subcellularLocation>
        <location evidence="3">Cytoplasm</location>
    </subcellularLocation>
</comment>
<evidence type="ECO:0000313" key="5">
    <source>
        <dbReference type="Proteomes" id="UP001597545"/>
    </source>
</evidence>
<keyword evidence="5" id="KW-1185">Reference proteome</keyword>
<name>A0ABW5KFI7_9SPHI</name>
<dbReference type="PANTHER" id="PTHR33620">
    <property type="entry name" value="UREASE ACCESSORY PROTEIN F"/>
    <property type="match status" value="1"/>
</dbReference>
<keyword evidence="3" id="KW-0963">Cytoplasm</keyword>
<dbReference type="PIRSF" id="PIRSF009467">
    <property type="entry name" value="Ureas_acces_UreF"/>
    <property type="match status" value="1"/>
</dbReference>
<reference evidence="5" key="1">
    <citation type="journal article" date="2019" name="Int. J. Syst. Evol. Microbiol.">
        <title>The Global Catalogue of Microorganisms (GCM) 10K type strain sequencing project: providing services to taxonomists for standard genome sequencing and annotation.</title>
        <authorList>
            <consortium name="The Broad Institute Genomics Platform"/>
            <consortium name="The Broad Institute Genome Sequencing Center for Infectious Disease"/>
            <person name="Wu L."/>
            <person name="Ma J."/>
        </authorList>
    </citation>
    <scope>NUCLEOTIDE SEQUENCE [LARGE SCALE GENOMIC DNA]</scope>
    <source>
        <strain evidence="5">KCTC 42662</strain>
    </source>
</reference>
<comment type="function">
    <text evidence="3">Required for maturation of urease via the functional incorporation of the urease nickel metallocenter.</text>
</comment>
<evidence type="ECO:0000313" key="4">
    <source>
        <dbReference type="EMBL" id="MFD2547754.1"/>
    </source>
</evidence>
<evidence type="ECO:0000256" key="3">
    <source>
        <dbReference type="HAMAP-Rule" id="MF_01385"/>
    </source>
</evidence>
<evidence type="ECO:0000256" key="2">
    <source>
        <dbReference type="ARBA" id="ARBA00023186"/>
    </source>
</evidence>
<comment type="subunit">
    <text evidence="3">UreD, UreF and UreG form a complex that acts as a GTP-hydrolysis-dependent molecular chaperone, activating the urease apoprotein by helping to assemble the nickel containing metallocenter of UreC. The UreE protein probably delivers the nickel.</text>
</comment>
<organism evidence="4 5">
    <name type="scientific">Sphingobacterium suaedae</name>
    <dbReference type="NCBI Taxonomy" id="1686402"/>
    <lineage>
        <taxon>Bacteria</taxon>
        <taxon>Pseudomonadati</taxon>
        <taxon>Bacteroidota</taxon>
        <taxon>Sphingobacteriia</taxon>
        <taxon>Sphingobacteriales</taxon>
        <taxon>Sphingobacteriaceae</taxon>
        <taxon>Sphingobacterium</taxon>
    </lineage>
</organism>
<sequence>MNPLLTLLQINDSVFPIGGFTHSYGLETYITKGIVRDSKSAQEYAVNMLEHNFFYNDAAFFHKTWQLCETRATKKKIAALDELITAFKAPSEIRDASKKLGLRFLKLTEKLYPVKRCSAYLDAIQKNEVHGHYAMAFAMYAHAQKISYRDALSAFYYNSLNGMVTNCAKLVPISQTDAQQILFKLQPLIDRLVEKQPHADEELLGNCCVAQDIRCMQHEKLYTRIYIS</sequence>
<protein>
    <recommendedName>
        <fullName evidence="3">Urease accessory protein UreF</fullName>
    </recommendedName>
</protein>
<keyword evidence="1 3" id="KW-0996">Nickel insertion</keyword>
<dbReference type="PANTHER" id="PTHR33620:SF1">
    <property type="entry name" value="UREASE ACCESSORY PROTEIN F"/>
    <property type="match status" value="1"/>
</dbReference>
<comment type="similarity">
    <text evidence="3">Belongs to the UreF family.</text>
</comment>
<accession>A0ABW5KFI7</accession>
<dbReference type="Pfam" id="PF01730">
    <property type="entry name" value="UreF"/>
    <property type="match status" value="1"/>
</dbReference>
<dbReference type="RefSeq" id="WP_380902811.1">
    <property type="nucleotide sequence ID" value="NZ_JBHUEG010000007.1"/>
</dbReference>
<dbReference type="EMBL" id="JBHULR010000003">
    <property type="protein sequence ID" value="MFD2547754.1"/>
    <property type="molecule type" value="Genomic_DNA"/>
</dbReference>
<comment type="caution">
    <text evidence="4">The sequence shown here is derived from an EMBL/GenBank/DDBJ whole genome shotgun (WGS) entry which is preliminary data.</text>
</comment>
<dbReference type="InterPro" id="IPR002639">
    <property type="entry name" value="UreF"/>
</dbReference>
<dbReference type="Proteomes" id="UP001597545">
    <property type="component" value="Unassembled WGS sequence"/>
</dbReference>
<dbReference type="HAMAP" id="MF_01385">
    <property type="entry name" value="UreF"/>
    <property type="match status" value="1"/>
</dbReference>
<dbReference type="InterPro" id="IPR038277">
    <property type="entry name" value="UreF_sf"/>
</dbReference>
<proteinExistence type="inferred from homology"/>
<dbReference type="Gene3D" id="1.10.4190.10">
    <property type="entry name" value="Urease accessory protein UreF"/>
    <property type="match status" value="1"/>
</dbReference>